<dbReference type="GO" id="GO:0005524">
    <property type="term" value="F:ATP binding"/>
    <property type="evidence" value="ECO:0007669"/>
    <property type="project" value="InterPro"/>
</dbReference>
<organism evidence="4">
    <name type="scientific">Trichophyton rubrum CBS 288.86</name>
    <dbReference type="NCBI Taxonomy" id="1215330"/>
    <lineage>
        <taxon>Eukaryota</taxon>
        <taxon>Fungi</taxon>
        <taxon>Dikarya</taxon>
        <taxon>Ascomycota</taxon>
        <taxon>Pezizomycotina</taxon>
        <taxon>Eurotiomycetes</taxon>
        <taxon>Eurotiomycetidae</taxon>
        <taxon>Onygenales</taxon>
        <taxon>Arthrodermataceae</taxon>
        <taxon>Trichophyton</taxon>
    </lineage>
</organism>
<reference evidence="4" key="1">
    <citation type="submission" date="2014-02" db="EMBL/GenBank/DDBJ databases">
        <title>The Genome Sequence of Trichophyton rubrum (morphotype fischeri) CBS 288.86.</title>
        <authorList>
            <consortium name="The Broad Institute Genomics Platform"/>
            <person name="Cuomo C.A."/>
            <person name="White T.C."/>
            <person name="Graser Y."/>
            <person name="Martinez-Rossi N."/>
            <person name="Heitman J."/>
            <person name="Young S.K."/>
            <person name="Zeng Q."/>
            <person name="Gargeya S."/>
            <person name="Abouelleil A."/>
            <person name="Alvarado L."/>
            <person name="Chapman S.B."/>
            <person name="Gainer-Dewar J."/>
            <person name="Goldberg J."/>
            <person name="Griggs A."/>
            <person name="Gujja S."/>
            <person name="Hansen M."/>
            <person name="Howarth C."/>
            <person name="Imamovic A."/>
            <person name="Larimer J."/>
            <person name="Martinez D."/>
            <person name="Murphy C."/>
            <person name="Pearson M.D."/>
            <person name="Persinoti G."/>
            <person name="Poon T."/>
            <person name="Priest M."/>
            <person name="Roberts A.D."/>
            <person name="Saif S."/>
            <person name="Shea T.D."/>
            <person name="Sykes S.N."/>
            <person name="Wortman J."/>
            <person name="Nusbaum C."/>
            <person name="Birren B."/>
        </authorList>
    </citation>
    <scope>NUCLEOTIDE SEQUENCE [LARGE SCALE GENOMIC DNA]</scope>
    <source>
        <strain evidence="4">CBS 288.86</strain>
    </source>
</reference>
<evidence type="ECO:0000259" key="3">
    <source>
        <dbReference type="PROSITE" id="PS50011"/>
    </source>
</evidence>
<keyword evidence="1" id="KW-0175">Coiled coil</keyword>
<dbReference type="Gene3D" id="1.10.510.10">
    <property type="entry name" value="Transferase(Phosphotransferase) domain 1"/>
    <property type="match status" value="1"/>
</dbReference>
<protein>
    <recommendedName>
        <fullName evidence="3">Protein kinase domain-containing protein</fullName>
    </recommendedName>
</protein>
<feature type="compositionally biased region" description="Low complexity" evidence="2">
    <location>
        <begin position="417"/>
        <end position="428"/>
    </location>
</feature>
<sequence>MSQDADYKALLLEAEERARQEKELRLQAEGLRLQAEGLRLKEEELRLQAEERASKAEARASQEREQRQQATQKTTFDEYLWGCHRLISLTIRVQRIEHSTQGSINKPTGKVCPRYLQQWGDCSDTLQYFYQHVYEFLRQERLFLPVITLEGLGQILNHPIGSEKDVEFYGRLAVERHVYNIISELCKIEEAREVFQLGEEITFENHANSIDDPDNDIEANYSPIIDRAFADQFCIHKVKEGTTTLLTTVEYKPPHKLPPEYLNSGLRPMDLWEEVVLRDIKAIPPGEKIKYNAEKISASVLVQEYHVMITEGLEYSYVTNGISYVFLRVPEDDPQTLYYFLCEPNADVHPDDIGPWTAIARVLAFCLMCCQSTARDHTWRNHQLRHGLRWETDLDYVRSQIPKEELRQTPPGSEYIPSSSPAGSFSAPDNRGGIRTRSQTRCAPNTETQGSGPTDSDSDPEAPSGSGAHLGGRKRNLSELTSSSSQHGEGAGQRGQRGQRGQVQQRRQHVESFCTQKCLLGLRLGTRLDMDCPNVGRHRQGNTTSTHHSISADQLVSLINRQLDENIDLDCTPYGKHGSYGQPFKVTCRSYGYTVLGKGTTAFRWNEVRREVEVYRFLHSAQGSAVPVFLGPINLDMVYHVHGAGSIRHMLLMGFGGEEVGKRSRELASHIERSTQELHDLGVIHGDLKPNNMLWNAELQRVLLIDFHDSKLMLPLERTKKKQKVMNQQSKKGSFKRLADKGETNEGVKRTRLHLCET</sequence>
<gene>
    <name evidence="4" type="ORF">H103_05932</name>
</gene>
<evidence type="ECO:0000313" key="4">
    <source>
        <dbReference type="EMBL" id="EZF50668.1"/>
    </source>
</evidence>
<accession>A0A022VY80</accession>
<feature type="compositionally biased region" description="Basic and acidic residues" evidence="2">
    <location>
        <begin position="737"/>
        <end position="746"/>
    </location>
</feature>
<feature type="domain" description="Protein kinase" evidence="3">
    <location>
        <begin position="569"/>
        <end position="758"/>
    </location>
</feature>
<dbReference type="EMBL" id="KK207880">
    <property type="protein sequence ID" value="EZF50668.1"/>
    <property type="molecule type" value="Genomic_DNA"/>
</dbReference>
<evidence type="ECO:0000256" key="1">
    <source>
        <dbReference type="SAM" id="Coils"/>
    </source>
</evidence>
<dbReference type="Pfam" id="PF06293">
    <property type="entry name" value="Kdo"/>
    <property type="match status" value="1"/>
</dbReference>
<dbReference type="InterPro" id="IPR011009">
    <property type="entry name" value="Kinase-like_dom_sf"/>
</dbReference>
<feature type="coiled-coil region" evidence="1">
    <location>
        <begin position="21"/>
        <end position="73"/>
    </location>
</feature>
<feature type="region of interest" description="Disordered" evidence="2">
    <location>
        <begin position="402"/>
        <end position="504"/>
    </location>
</feature>
<dbReference type="OrthoDB" id="2156052at2759"/>
<dbReference type="AlphaFoldDB" id="A0A022VY80"/>
<dbReference type="InterPro" id="IPR000719">
    <property type="entry name" value="Prot_kinase_dom"/>
</dbReference>
<proteinExistence type="predicted"/>
<feature type="compositionally biased region" description="Polar residues" evidence="2">
    <location>
        <begin position="436"/>
        <end position="455"/>
    </location>
</feature>
<dbReference type="GO" id="GO:0004672">
    <property type="term" value="F:protein kinase activity"/>
    <property type="evidence" value="ECO:0007669"/>
    <property type="project" value="InterPro"/>
</dbReference>
<dbReference type="SUPFAM" id="SSF56112">
    <property type="entry name" value="Protein kinase-like (PK-like)"/>
    <property type="match status" value="1"/>
</dbReference>
<dbReference type="HOGENOM" id="CLU_010672_2_0_1"/>
<name>A0A022VY80_TRIRU</name>
<evidence type="ECO:0000256" key="2">
    <source>
        <dbReference type="SAM" id="MobiDB-lite"/>
    </source>
</evidence>
<dbReference type="Proteomes" id="UP000023758">
    <property type="component" value="Unassembled WGS sequence"/>
</dbReference>
<feature type="region of interest" description="Disordered" evidence="2">
    <location>
        <begin position="723"/>
        <end position="746"/>
    </location>
</feature>
<dbReference type="PROSITE" id="PS50011">
    <property type="entry name" value="PROTEIN_KINASE_DOM"/>
    <property type="match status" value="1"/>
</dbReference>